<dbReference type="Pfam" id="PF00106">
    <property type="entry name" value="adh_short"/>
    <property type="match status" value="1"/>
</dbReference>
<protein>
    <submittedName>
        <fullName evidence="4">NAD(P)-binding protein</fullName>
    </submittedName>
</protein>
<dbReference type="GO" id="GO:0016491">
    <property type="term" value="F:oxidoreductase activity"/>
    <property type="evidence" value="ECO:0007669"/>
    <property type="project" value="UniProtKB-KW"/>
</dbReference>
<reference evidence="4" key="1">
    <citation type="journal article" date="2020" name="Stud. Mycol.">
        <title>101 Dothideomycetes genomes: a test case for predicting lifestyles and emergence of pathogens.</title>
        <authorList>
            <person name="Haridas S."/>
            <person name="Albert R."/>
            <person name="Binder M."/>
            <person name="Bloem J."/>
            <person name="Labutti K."/>
            <person name="Salamov A."/>
            <person name="Andreopoulos B."/>
            <person name="Baker S."/>
            <person name="Barry K."/>
            <person name="Bills G."/>
            <person name="Bluhm B."/>
            <person name="Cannon C."/>
            <person name="Castanera R."/>
            <person name="Culley D."/>
            <person name="Daum C."/>
            <person name="Ezra D."/>
            <person name="Gonzalez J."/>
            <person name="Henrissat B."/>
            <person name="Kuo A."/>
            <person name="Liang C."/>
            <person name="Lipzen A."/>
            <person name="Lutzoni F."/>
            <person name="Magnuson J."/>
            <person name="Mondo S."/>
            <person name="Nolan M."/>
            <person name="Ohm R."/>
            <person name="Pangilinan J."/>
            <person name="Park H.-J."/>
            <person name="Ramirez L."/>
            <person name="Alfaro M."/>
            <person name="Sun H."/>
            <person name="Tritt A."/>
            <person name="Yoshinaga Y."/>
            <person name="Zwiers L.-H."/>
            <person name="Turgeon B."/>
            <person name="Goodwin S."/>
            <person name="Spatafora J."/>
            <person name="Crous P."/>
            <person name="Grigoriev I."/>
        </authorList>
    </citation>
    <scope>NUCLEOTIDE SEQUENCE</scope>
    <source>
        <strain evidence="4">CBS 690.94</strain>
    </source>
</reference>
<evidence type="ECO:0000256" key="2">
    <source>
        <dbReference type="ARBA" id="ARBA00022857"/>
    </source>
</evidence>
<dbReference type="Proteomes" id="UP000799764">
    <property type="component" value="Unassembled WGS sequence"/>
</dbReference>
<name>A0A9P4U9N7_9PLEO</name>
<sequence>MPRCNLAMQVSSDVGCRVSYSKSPPTLRFTCMEYQGAQFGDINEPPLQHENLIFQKTNVASWSEPSALFKAAKSTYGRIDHVFANAGISGRTTSLEETPDSNGDLVEPDDRVYQLNLKGCANTCALAIHYMRRQETGGSIVVTASASSFQRFRLVDYTMAKHGVLGLIRGLQPLLHPQLPIRVNGISPRWTATGLAPKEFIETVIPTQTPAVVARSVALLMADETRHGQLIYSIQGRFSEIEEAVLLPAAERIVGDMSEDLVLTKLQAAAADLGLSKG</sequence>
<evidence type="ECO:0000256" key="1">
    <source>
        <dbReference type="ARBA" id="ARBA00006484"/>
    </source>
</evidence>
<dbReference type="PROSITE" id="PS00061">
    <property type="entry name" value="ADH_SHORT"/>
    <property type="match status" value="1"/>
</dbReference>
<dbReference type="InterPro" id="IPR002347">
    <property type="entry name" value="SDR_fam"/>
</dbReference>
<accession>A0A9P4U9N7</accession>
<organism evidence="4 5">
    <name type="scientific">Karstenula rhodostoma CBS 690.94</name>
    <dbReference type="NCBI Taxonomy" id="1392251"/>
    <lineage>
        <taxon>Eukaryota</taxon>
        <taxon>Fungi</taxon>
        <taxon>Dikarya</taxon>
        <taxon>Ascomycota</taxon>
        <taxon>Pezizomycotina</taxon>
        <taxon>Dothideomycetes</taxon>
        <taxon>Pleosporomycetidae</taxon>
        <taxon>Pleosporales</taxon>
        <taxon>Massarineae</taxon>
        <taxon>Didymosphaeriaceae</taxon>
        <taxon>Karstenula</taxon>
    </lineage>
</organism>
<dbReference type="PANTHER" id="PTHR43180:SF11">
    <property type="entry name" value="NAD(P)-BINDING PROTEIN"/>
    <property type="match status" value="1"/>
</dbReference>
<comment type="caution">
    <text evidence="4">The sequence shown here is derived from an EMBL/GenBank/DDBJ whole genome shotgun (WGS) entry which is preliminary data.</text>
</comment>
<comment type="similarity">
    <text evidence="1">Belongs to the short-chain dehydrogenases/reductases (SDR) family.</text>
</comment>
<evidence type="ECO:0000313" key="4">
    <source>
        <dbReference type="EMBL" id="KAF2442340.1"/>
    </source>
</evidence>
<dbReference type="Gene3D" id="3.40.50.720">
    <property type="entry name" value="NAD(P)-binding Rossmann-like Domain"/>
    <property type="match status" value="1"/>
</dbReference>
<proteinExistence type="inferred from homology"/>
<dbReference type="PANTHER" id="PTHR43180">
    <property type="entry name" value="3-OXOACYL-(ACYL-CARRIER-PROTEIN) REDUCTASE (AFU_ORTHOLOGUE AFUA_6G11210)"/>
    <property type="match status" value="1"/>
</dbReference>
<dbReference type="AlphaFoldDB" id="A0A9P4U9N7"/>
<dbReference type="OrthoDB" id="37659at2759"/>
<keyword evidence="3" id="KW-0560">Oxidoreductase</keyword>
<dbReference type="InterPro" id="IPR036291">
    <property type="entry name" value="NAD(P)-bd_dom_sf"/>
</dbReference>
<keyword evidence="5" id="KW-1185">Reference proteome</keyword>
<gene>
    <name evidence="4" type="ORF">P171DRAFT_456287</name>
</gene>
<keyword evidence="2" id="KW-0521">NADP</keyword>
<evidence type="ECO:0000256" key="3">
    <source>
        <dbReference type="ARBA" id="ARBA00023002"/>
    </source>
</evidence>
<dbReference type="EMBL" id="MU001504">
    <property type="protein sequence ID" value="KAF2442340.1"/>
    <property type="molecule type" value="Genomic_DNA"/>
</dbReference>
<dbReference type="InterPro" id="IPR020904">
    <property type="entry name" value="Sc_DH/Rdtase_CS"/>
</dbReference>
<dbReference type="SUPFAM" id="SSF51735">
    <property type="entry name" value="NAD(P)-binding Rossmann-fold domains"/>
    <property type="match status" value="1"/>
</dbReference>
<dbReference type="PRINTS" id="PR00081">
    <property type="entry name" value="GDHRDH"/>
</dbReference>
<evidence type="ECO:0000313" key="5">
    <source>
        <dbReference type="Proteomes" id="UP000799764"/>
    </source>
</evidence>